<dbReference type="InterPro" id="IPR003423">
    <property type="entry name" value="OMP_efflux"/>
</dbReference>
<dbReference type="GO" id="GO:0015562">
    <property type="term" value="F:efflux transmembrane transporter activity"/>
    <property type="evidence" value="ECO:0007669"/>
    <property type="project" value="InterPro"/>
</dbReference>
<dbReference type="STRING" id="260084.SAMN02927928_0635"/>
<keyword evidence="7" id="KW-0998">Cell outer membrane</keyword>
<evidence type="ECO:0000256" key="5">
    <source>
        <dbReference type="ARBA" id="ARBA00022692"/>
    </source>
</evidence>
<feature type="signal peptide" evidence="8">
    <location>
        <begin position="1"/>
        <end position="20"/>
    </location>
</feature>
<keyword evidence="4" id="KW-1134">Transmembrane beta strand</keyword>
<dbReference type="Gene3D" id="1.20.1600.10">
    <property type="entry name" value="Outer membrane efflux proteins (OEP)"/>
    <property type="match status" value="1"/>
</dbReference>
<keyword evidence="6" id="KW-0472">Membrane</keyword>
<dbReference type="Proteomes" id="UP000199150">
    <property type="component" value="Unassembled WGS sequence"/>
</dbReference>
<dbReference type="PANTHER" id="PTHR30026">
    <property type="entry name" value="OUTER MEMBRANE PROTEIN TOLC"/>
    <property type="match status" value="1"/>
</dbReference>
<dbReference type="GO" id="GO:0009279">
    <property type="term" value="C:cell outer membrane"/>
    <property type="evidence" value="ECO:0007669"/>
    <property type="project" value="UniProtKB-SubCell"/>
</dbReference>
<evidence type="ECO:0000256" key="6">
    <source>
        <dbReference type="ARBA" id="ARBA00023136"/>
    </source>
</evidence>
<dbReference type="Pfam" id="PF02321">
    <property type="entry name" value="OEP"/>
    <property type="match status" value="1"/>
</dbReference>
<dbReference type="RefSeq" id="WP_090643556.1">
    <property type="nucleotide sequence ID" value="NZ_CBCRYE010000001.1"/>
</dbReference>
<evidence type="ECO:0000256" key="3">
    <source>
        <dbReference type="ARBA" id="ARBA00022448"/>
    </source>
</evidence>
<keyword evidence="10" id="KW-1185">Reference proteome</keyword>
<proteinExistence type="inferred from homology"/>
<organism evidence="9 10">
    <name type="scientific">Asticcacaulis taihuensis</name>
    <dbReference type="NCBI Taxonomy" id="260084"/>
    <lineage>
        <taxon>Bacteria</taxon>
        <taxon>Pseudomonadati</taxon>
        <taxon>Pseudomonadota</taxon>
        <taxon>Alphaproteobacteria</taxon>
        <taxon>Caulobacterales</taxon>
        <taxon>Caulobacteraceae</taxon>
        <taxon>Asticcacaulis</taxon>
    </lineage>
</organism>
<dbReference type="InterPro" id="IPR051906">
    <property type="entry name" value="TolC-like"/>
</dbReference>
<keyword evidence="8" id="KW-0732">Signal</keyword>
<keyword evidence="5" id="KW-0812">Transmembrane</keyword>
<evidence type="ECO:0000256" key="4">
    <source>
        <dbReference type="ARBA" id="ARBA00022452"/>
    </source>
</evidence>
<evidence type="ECO:0000256" key="7">
    <source>
        <dbReference type="ARBA" id="ARBA00023237"/>
    </source>
</evidence>
<accession>A0A1G4PSP8</accession>
<gene>
    <name evidence="9" type="ORF">SAMN02927928_0635</name>
</gene>
<comment type="subcellular location">
    <subcellularLocation>
        <location evidence="1">Cell outer membrane</location>
    </subcellularLocation>
</comment>
<dbReference type="PANTHER" id="PTHR30026:SF20">
    <property type="entry name" value="OUTER MEMBRANE PROTEIN TOLC"/>
    <property type="match status" value="1"/>
</dbReference>
<reference evidence="10" key="1">
    <citation type="submission" date="2016-10" db="EMBL/GenBank/DDBJ databases">
        <authorList>
            <person name="Varghese N."/>
            <person name="Submissions S."/>
        </authorList>
    </citation>
    <scope>NUCLEOTIDE SEQUENCE [LARGE SCALE GENOMIC DNA]</scope>
    <source>
        <strain evidence="10">CGMCC 1.3431</strain>
    </source>
</reference>
<comment type="similarity">
    <text evidence="2">Belongs to the outer membrane factor (OMF) (TC 1.B.17) family.</text>
</comment>
<keyword evidence="3" id="KW-0813">Transport</keyword>
<dbReference type="AlphaFoldDB" id="A0A1G4PSP8"/>
<protein>
    <submittedName>
        <fullName evidence="9">Outer membrane protein TolC</fullName>
    </submittedName>
</protein>
<evidence type="ECO:0000313" key="9">
    <source>
        <dbReference type="EMBL" id="SCW35310.1"/>
    </source>
</evidence>
<dbReference type="GO" id="GO:1990281">
    <property type="term" value="C:efflux pump complex"/>
    <property type="evidence" value="ECO:0007669"/>
    <property type="project" value="TreeGrafter"/>
</dbReference>
<name>A0A1G4PSP8_9CAUL</name>
<evidence type="ECO:0000256" key="2">
    <source>
        <dbReference type="ARBA" id="ARBA00007613"/>
    </source>
</evidence>
<evidence type="ECO:0000256" key="8">
    <source>
        <dbReference type="SAM" id="SignalP"/>
    </source>
</evidence>
<feature type="chain" id="PRO_5011688842" evidence="8">
    <location>
        <begin position="21"/>
        <end position="410"/>
    </location>
</feature>
<dbReference type="OrthoDB" id="7616531at2"/>
<evidence type="ECO:0000256" key="1">
    <source>
        <dbReference type="ARBA" id="ARBA00004442"/>
    </source>
</evidence>
<dbReference type="SUPFAM" id="SSF56954">
    <property type="entry name" value="Outer membrane efflux proteins (OEP)"/>
    <property type="match status" value="1"/>
</dbReference>
<dbReference type="GO" id="GO:0015288">
    <property type="term" value="F:porin activity"/>
    <property type="evidence" value="ECO:0007669"/>
    <property type="project" value="TreeGrafter"/>
</dbReference>
<dbReference type="EMBL" id="FMTS01000001">
    <property type="protein sequence ID" value="SCW35310.1"/>
    <property type="molecule type" value="Genomic_DNA"/>
</dbReference>
<evidence type="ECO:0000313" key="10">
    <source>
        <dbReference type="Proteomes" id="UP000199150"/>
    </source>
</evidence>
<sequence>MRILFCAALSVALAAPLARAEPLTFDAALTLAQKSAPSLAAKSADVDAARSSAVSAGRLPDPKLRFGIENFPISGPPAGSFSRESMTMTTVGVTQDVPNAIKRRAERSRADADINAARASQTVEYRSVQVNTAVAWVNLYYAKAKLAALDDVAVTISSNQKTATSQLTSGGLRPSQTLAADQLMAALGDRRADLTAEVARARAELVRWTGDETADTAGTPPDFEVNPSALQAELDRNPMLGVYSAVADQADADVNLARANKYPDWGWDVTYAHRDHMWGDMVSTGVTISLPLFSKNRQDPAIQARQEQVTKARLDQEAVHRQLQAQLDADLADHIMHHDRLNRARATLVPLAQKRADLEVASYGAGTAMLSDVLDAQLALAEARVDLLSREADVAVDAVRITLTYGSDTQ</sequence>